<keyword evidence="7 10" id="KW-0256">Endoplasmic reticulum</keyword>
<dbReference type="UniPathway" id="UPA00378"/>
<dbReference type="Pfam" id="PF04597">
    <property type="entry name" value="Ribophorin_I"/>
    <property type="match status" value="1"/>
</dbReference>
<evidence type="ECO:0000256" key="1">
    <source>
        <dbReference type="ARBA" id="ARBA00002791"/>
    </source>
</evidence>
<dbReference type="GO" id="GO:0018279">
    <property type="term" value="P:protein N-linked glycosylation via asparagine"/>
    <property type="evidence" value="ECO:0000318"/>
    <property type="project" value="GO_Central"/>
</dbReference>
<comment type="subcellular location">
    <subcellularLocation>
        <location evidence="2 10">Endoplasmic reticulum membrane</location>
        <topology evidence="2 10">Single-pass type I membrane protein</topology>
    </subcellularLocation>
</comment>
<evidence type="ECO:0000256" key="10">
    <source>
        <dbReference type="RuleBase" id="RU361143"/>
    </source>
</evidence>
<gene>
    <name evidence="11" type="ORF">ZOSMA_122G00800</name>
</gene>
<keyword evidence="8 10" id="KW-1133">Transmembrane helix</keyword>
<proteinExistence type="inferred from homology"/>
<dbReference type="InterPro" id="IPR007676">
    <property type="entry name" value="Ribophorin_I"/>
</dbReference>
<feature type="transmembrane region" description="Helical" evidence="10">
    <location>
        <begin position="438"/>
        <end position="462"/>
    </location>
</feature>
<protein>
    <recommendedName>
        <fullName evidence="10">Dolichyl-diphosphooligosaccharide--protein glycosyltransferase subunit 1</fullName>
    </recommendedName>
</protein>
<comment type="caution">
    <text evidence="11">The sequence shown here is derived from an EMBL/GenBank/DDBJ whole genome shotgun (WGS) entry which is preliminary data.</text>
</comment>
<evidence type="ECO:0000313" key="12">
    <source>
        <dbReference type="Proteomes" id="UP000036987"/>
    </source>
</evidence>
<evidence type="ECO:0000256" key="4">
    <source>
        <dbReference type="ARBA" id="ARBA00008905"/>
    </source>
</evidence>
<keyword evidence="11" id="KW-0808">Transferase</keyword>
<dbReference type="PANTHER" id="PTHR21049">
    <property type="entry name" value="RIBOPHORIN I"/>
    <property type="match status" value="1"/>
</dbReference>
<sequence length="472" mass="53294">MALFLLLDRLSVLVVVIIFAILFVSPSFSSTDIRILKAERRIDLTSSIVRAFHTLQVENIGDSHASEILLAFPPDQAKHMADLQASTSQGKKKKKNYIHLDVNPIDSSQTPNGAKLFSVSLNHNPLKTGETKTLELLVILTHVLEPFPAEISQSESQLVHYRDSAILLSPYPVKEQMTYIKTPSKKVESYSMVNPTNRVGEELRYGSYADSAPYSYTPIIVHFENNHPFAVIEELVRVIEISHWGNIQVKEQYRLLHGGARHKGVFSRLDYQSRQSSSGVSSFKTLLAKLPPRVHSVYYRDDIGNISSSHLRLDSKKSELQIEPRYPLLGGWKTSFVIGYSLPLESSLFEMSDGRHCLKFNFGSPFLETVVDKLTIKVVLPEGSKEPTASVSFPVEQHHETSFSYLDIVGRPTVVLKKENVVPENNTPFQVYYSFSPFFMFVEPLMLVSVFLLFFITVIAYLHTDLSIRKAA</sequence>
<comment type="pathway">
    <text evidence="3 10">Protein modification; protein glycosylation.</text>
</comment>
<evidence type="ECO:0000256" key="9">
    <source>
        <dbReference type="ARBA" id="ARBA00023136"/>
    </source>
</evidence>
<dbReference type="STRING" id="29655.A0A0K9Q2T8"/>
<evidence type="ECO:0000256" key="3">
    <source>
        <dbReference type="ARBA" id="ARBA00004922"/>
    </source>
</evidence>
<dbReference type="Proteomes" id="UP000036987">
    <property type="component" value="Unassembled WGS sequence"/>
</dbReference>
<evidence type="ECO:0000256" key="8">
    <source>
        <dbReference type="ARBA" id="ARBA00022989"/>
    </source>
</evidence>
<dbReference type="AlphaFoldDB" id="A0A0K9Q2T8"/>
<dbReference type="GO" id="GO:0016740">
    <property type="term" value="F:transferase activity"/>
    <property type="evidence" value="ECO:0007669"/>
    <property type="project" value="UniProtKB-KW"/>
</dbReference>
<dbReference type="GO" id="GO:0008250">
    <property type="term" value="C:oligosaccharyltransferase complex"/>
    <property type="evidence" value="ECO:0000318"/>
    <property type="project" value="GO_Central"/>
</dbReference>
<dbReference type="OMA" id="THYTLGY"/>
<comment type="subunit">
    <text evidence="10">Component of the oligosaccharyltransferase (OST) complex.</text>
</comment>
<keyword evidence="6" id="KW-0732">Signal</keyword>
<dbReference type="OrthoDB" id="310030at2759"/>
<evidence type="ECO:0000313" key="11">
    <source>
        <dbReference type="EMBL" id="KMZ74812.1"/>
    </source>
</evidence>
<evidence type="ECO:0000256" key="5">
    <source>
        <dbReference type="ARBA" id="ARBA00022692"/>
    </source>
</evidence>
<organism evidence="11 12">
    <name type="scientific">Zostera marina</name>
    <name type="common">Eelgrass</name>
    <dbReference type="NCBI Taxonomy" id="29655"/>
    <lineage>
        <taxon>Eukaryota</taxon>
        <taxon>Viridiplantae</taxon>
        <taxon>Streptophyta</taxon>
        <taxon>Embryophyta</taxon>
        <taxon>Tracheophyta</taxon>
        <taxon>Spermatophyta</taxon>
        <taxon>Magnoliopsida</taxon>
        <taxon>Liliopsida</taxon>
        <taxon>Zosteraceae</taxon>
        <taxon>Zostera</taxon>
    </lineage>
</organism>
<keyword evidence="9 10" id="KW-0472">Membrane</keyword>
<keyword evidence="12" id="KW-1185">Reference proteome</keyword>
<evidence type="ECO:0000256" key="7">
    <source>
        <dbReference type="ARBA" id="ARBA00022824"/>
    </source>
</evidence>
<accession>A0A0K9Q2T8</accession>
<dbReference type="EMBL" id="LFYR01000244">
    <property type="protein sequence ID" value="KMZ74812.1"/>
    <property type="molecule type" value="Genomic_DNA"/>
</dbReference>
<comment type="similarity">
    <text evidence="4 10">Belongs to the OST1 family.</text>
</comment>
<reference evidence="12" key="1">
    <citation type="journal article" date="2016" name="Nature">
        <title>The genome of the seagrass Zostera marina reveals angiosperm adaptation to the sea.</title>
        <authorList>
            <person name="Olsen J.L."/>
            <person name="Rouze P."/>
            <person name="Verhelst B."/>
            <person name="Lin Y.-C."/>
            <person name="Bayer T."/>
            <person name="Collen J."/>
            <person name="Dattolo E."/>
            <person name="De Paoli E."/>
            <person name="Dittami S."/>
            <person name="Maumus F."/>
            <person name="Michel G."/>
            <person name="Kersting A."/>
            <person name="Lauritano C."/>
            <person name="Lohaus R."/>
            <person name="Toepel M."/>
            <person name="Tonon T."/>
            <person name="Vanneste K."/>
            <person name="Amirebrahimi M."/>
            <person name="Brakel J."/>
            <person name="Bostroem C."/>
            <person name="Chovatia M."/>
            <person name="Grimwood J."/>
            <person name="Jenkins J.W."/>
            <person name="Jueterbock A."/>
            <person name="Mraz A."/>
            <person name="Stam W.T."/>
            <person name="Tice H."/>
            <person name="Bornberg-Bauer E."/>
            <person name="Green P.J."/>
            <person name="Pearson G.A."/>
            <person name="Procaccini G."/>
            <person name="Duarte C.M."/>
            <person name="Schmutz J."/>
            <person name="Reusch T.B.H."/>
            <person name="Van de Peer Y."/>
        </authorList>
    </citation>
    <scope>NUCLEOTIDE SEQUENCE [LARGE SCALE GENOMIC DNA]</scope>
    <source>
        <strain evidence="12">cv. Finnish</strain>
    </source>
</reference>
<keyword evidence="5 10" id="KW-0812">Transmembrane</keyword>
<comment type="function">
    <text evidence="1 10">Subunit of the oligosaccharyl transferase (OST) complex that catalyzes the initial transfer of a defined glycan (Glc(3)Man(9)GlcNAc(2) in eukaryotes) from the lipid carrier dolichol-pyrophosphate to an asparagine residue within an Asn-X-Ser/Thr consensus motif in nascent polypeptide chains, the first step in protein N-glycosylation. N-glycosylation occurs cotranslationally and the complex associates with the Sec61 complex at the channel-forming translocon complex that mediates protein translocation across the endoplasmic reticulum (ER). All subunits are required for a maximal enzyme activity.</text>
</comment>
<evidence type="ECO:0000256" key="2">
    <source>
        <dbReference type="ARBA" id="ARBA00004115"/>
    </source>
</evidence>
<dbReference type="PANTHER" id="PTHR21049:SF2">
    <property type="entry name" value="DOLICHYL-DIPHOSPHOOLIGOSACCHARIDE--PROTEIN GLYCOSYLTRANSFERASE SUBUNIT 1B"/>
    <property type="match status" value="1"/>
</dbReference>
<evidence type="ECO:0000256" key="6">
    <source>
        <dbReference type="ARBA" id="ARBA00022729"/>
    </source>
</evidence>
<name>A0A0K9Q2T8_ZOSMR</name>